<evidence type="ECO:0000313" key="4">
    <source>
        <dbReference type="Proteomes" id="UP000034164"/>
    </source>
</evidence>
<feature type="compositionally biased region" description="Low complexity" evidence="2">
    <location>
        <begin position="87"/>
        <end position="101"/>
    </location>
</feature>
<feature type="coiled-coil region" evidence="1">
    <location>
        <begin position="500"/>
        <end position="531"/>
    </location>
</feature>
<dbReference type="Proteomes" id="UP000034164">
    <property type="component" value="Unassembled WGS sequence"/>
</dbReference>
<organism evidence="3 4">
    <name type="scientific">[Emmonsia] crescens</name>
    <dbReference type="NCBI Taxonomy" id="73230"/>
    <lineage>
        <taxon>Eukaryota</taxon>
        <taxon>Fungi</taxon>
        <taxon>Dikarya</taxon>
        <taxon>Ascomycota</taxon>
        <taxon>Pezizomycotina</taxon>
        <taxon>Eurotiomycetes</taxon>
        <taxon>Eurotiomycetidae</taxon>
        <taxon>Onygenales</taxon>
        <taxon>Ajellomycetaceae</taxon>
        <taxon>Emergomyces</taxon>
    </lineage>
</organism>
<comment type="caution">
    <text evidence="3">The sequence shown here is derived from an EMBL/GenBank/DDBJ whole genome shotgun (WGS) entry which is preliminary data.</text>
</comment>
<dbReference type="EMBL" id="LCZI01000071">
    <property type="protein sequence ID" value="KKZ68656.1"/>
    <property type="molecule type" value="Genomic_DNA"/>
</dbReference>
<evidence type="ECO:0008006" key="5">
    <source>
        <dbReference type="Google" id="ProtNLM"/>
    </source>
</evidence>
<dbReference type="OrthoDB" id="5424692at2759"/>
<dbReference type="VEuPathDB" id="FungiDB:EMCG_05742"/>
<feature type="compositionally biased region" description="Polar residues" evidence="2">
    <location>
        <begin position="454"/>
        <end position="475"/>
    </location>
</feature>
<feature type="compositionally biased region" description="Basic and acidic residues" evidence="2">
    <location>
        <begin position="18"/>
        <end position="47"/>
    </location>
</feature>
<sequence>MDRDRDRSPANGCGFCDLRYDDGRRFGESYRPSDRSRRPSPRGDIRYTRSPPPRARSPLRPAADTWAPDRGRPRSRSPGAFRRRSRSPLFRGRDPVSSYNPRSRRPSPGRDIRRSPPRPRRSRTPPRFTRERSPLPLKRTRDPSPLNSYHPRSPKRERVASPPTRPRYERPRSPSFPEYSRGPPRVRSRSLERREPRREVPGERSWRRRSPSPPIAPSGHNSGQVSTATSRRSSPPLQPNDRMNMPRPGPMARSPANLPPRTQYESRPPIPSPSYPIRSPPLRPVEPPRGPAGRPASPPKGPSRRGPSPRLPEKPLGPSPGGGNERGENQWQNSRPQGPSGPSSPGQQNGAQASRIPSQPQAFNKPQSVTPPSAPSTVQPPTGPQARGTNMSLLSAPTRPRGGPPSSSARDGTSPREGSWPGPARHNSPPMHHKTPTGPRAGSNYESHRLPQFRHNSNSSTPYSHARLQRSTNYLSGLPPIVPGGKLLPSGLDPSREKRLAQLEVDKEKLLEQIEEKQKAKRAGLREWERLSRESSTGALRSELAEGHLQRMTEGDGLGGAAF</sequence>
<feature type="compositionally biased region" description="Basic and acidic residues" evidence="2">
    <location>
        <begin position="543"/>
        <end position="554"/>
    </location>
</feature>
<feature type="compositionally biased region" description="Low complexity" evidence="2">
    <location>
        <begin position="395"/>
        <end position="410"/>
    </location>
</feature>
<feature type="compositionally biased region" description="Polar residues" evidence="2">
    <location>
        <begin position="351"/>
        <end position="380"/>
    </location>
</feature>
<proteinExistence type="predicted"/>
<feature type="compositionally biased region" description="Basic and acidic residues" evidence="2">
    <location>
        <begin position="189"/>
        <end position="205"/>
    </location>
</feature>
<accession>A0A0G2JC58</accession>
<feature type="region of interest" description="Disordered" evidence="2">
    <location>
        <begin position="1"/>
        <end position="495"/>
    </location>
</feature>
<protein>
    <recommendedName>
        <fullName evidence="5">Serine/arginine repetitive matrix protein 1</fullName>
    </recommendedName>
</protein>
<gene>
    <name evidence="3" type="ORF">EMCG_05742</name>
</gene>
<feature type="compositionally biased region" description="Pro residues" evidence="2">
    <location>
        <begin position="268"/>
        <end position="301"/>
    </location>
</feature>
<feature type="compositionally biased region" description="Polar residues" evidence="2">
    <location>
        <begin position="219"/>
        <end position="235"/>
    </location>
</feature>
<evidence type="ECO:0000256" key="1">
    <source>
        <dbReference type="SAM" id="Coils"/>
    </source>
</evidence>
<feature type="compositionally biased region" description="Basic residues" evidence="2">
    <location>
        <begin position="115"/>
        <end position="124"/>
    </location>
</feature>
<keyword evidence="1" id="KW-0175">Coiled coil</keyword>
<evidence type="ECO:0000256" key="2">
    <source>
        <dbReference type="SAM" id="MobiDB-lite"/>
    </source>
</evidence>
<dbReference type="AlphaFoldDB" id="A0A0G2JC58"/>
<feature type="compositionally biased region" description="Low complexity" evidence="2">
    <location>
        <begin position="332"/>
        <end position="350"/>
    </location>
</feature>
<reference evidence="4" key="1">
    <citation type="journal article" date="2015" name="PLoS Genet.">
        <title>The dynamic genome and transcriptome of the human fungal pathogen Blastomyces and close relative Emmonsia.</title>
        <authorList>
            <person name="Munoz J.F."/>
            <person name="Gauthier G.M."/>
            <person name="Desjardins C.A."/>
            <person name="Gallo J.E."/>
            <person name="Holder J."/>
            <person name="Sullivan T.D."/>
            <person name="Marty A.J."/>
            <person name="Carmen J.C."/>
            <person name="Chen Z."/>
            <person name="Ding L."/>
            <person name="Gujja S."/>
            <person name="Magrini V."/>
            <person name="Misas E."/>
            <person name="Mitreva M."/>
            <person name="Priest M."/>
            <person name="Saif S."/>
            <person name="Whiston E.A."/>
            <person name="Young S."/>
            <person name="Zeng Q."/>
            <person name="Goldman W.E."/>
            <person name="Mardis E.R."/>
            <person name="Taylor J.W."/>
            <person name="McEwen J.G."/>
            <person name="Clay O.K."/>
            <person name="Klein B.S."/>
            <person name="Cuomo C.A."/>
        </authorList>
    </citation>
    <scope>NUCLEOTIDE SEQUENCE [LARGE SCALE GENOMIC DNA]</scope>
    <source>
        <strain evidence="4">UAMH 3008</strain>
    </source>
</reference>
<evidence type="ECO:0000313" key="3">
    <source>
        <dbReference type="EMBL" id="KKZ68656.1"/>
    </source>
</evidence>
<feature type="region of interest" description="Disordered" evidence="2">
    <location>
        <begin position="531"/>
        <end position="563"/>
    </location>
</feature>
<name>A0A0G2JC58_9EURO</name>